<evidence type="ECO:0000256" key="1">
    <source>
        <dbReference type="SAM" id="MobiDB-lite"/>
    </source>
</evidence>
<feature type="compositionally biased region" description="Basic and acidic residues" evidence="1">
    <location>
        <begin position="327"/>
        <end position="336"/>
    </location>
</feature>
<evidence type="ECO:0000313" key="3">
    <source>
        <dbReference type="Proteomes" id="UP001590951"/>
    </source>
</evidence>
<feature type="compositionally biased region" description="Polar residues" evidence="1">
    <location>
        <begin position="262"/>
        <end position="274"/>
    </location>
</feature>
<gene>
    <name evidence="2" type="ORF">ABVK25_002370</name>
</gene>
<feature type="compositionally biased region" description="Polar residues" evidence="1">
    <location>
        <begin position="478"/>
        <end position="498"/>
    </location>
</feature>
<feature type="compositionally biased region" description="Basic and acidic residues" evidence="1">
    <location>
        <begin position="376"/>
        <end position="388"/>
    </location>
</feature>
<name>A0ABR4BIT8_9LECA</name>
<feature type="region of interest" description="Disordered" evidence="1">
    <location>
        <begin position="327"/>
        <end position="554"/>
    </location>
</feature>
<feature type="compositionally biased region" description="Basic and acidic residues" evidence="1">
    <location>
        <begin position="205"/>
        <end position="216"/>
    </location>
</feature>
<keyword evidence="3" id="KW-1185">Reference proteome</keyword>
<feature type="region of interest" description="Disordered" evidence="1">
    <location>
        <begin position="262"/>
        <end position="284"/>
    </location>
</feature>
<evidence type="ECO:0000313" key="2">
    <source>
        <dbReference type="EMBL" id="KAL2057317.1"/>
    </source>
</evidence>
<feature type="region of interest" description="Disordered" evidence="1">
    <location>
        <begin position="203"/>
        <end position="247"/>
    </location>
</feature>
<feature type="compositionally biased region" description="Polar residues" evidence="1">
    <location>
        <begin position="217"/>
        <end position="231"/>
    </location>
</feature>
<feature type="compositionally biased region" description="Basic and acidic residues" evidence="1">
    <location>
        <begin position="502"/>
        <end position="514"/>
    </location>
</feature>
<organism evidence="2 3">
    <name type="scientific">Lepraria finkii</name>
    <dbReference type="NCBI Taxonomy" id="1340010"/>
    <lineage>
        <taxon>Eukaryota</taxon>
        <taxon>Fungi</taxon>
        <taxon>Dikarya</taxon>
        <taxon>Ascomycota</taxon>
        <taxon>Pezizomycotina</taxon>
        <taxon>Lecanoromycetes</taxon>
        <taxon>OSLEUM clade</taxon>
        <taxon>Lecanoromycetidae</taxon>
        <taxon>Lecanorales</taxon>
        <taxon>Lecanorineae</taxon>
        <taxon>Stereocaulaceae</taxon>
        <taxon>Lepraria</taxon>
    </lineage>
</organism>
<sequence length="728" mass="80801">MQELKIPCQNPCSLKSGLSDNSVHLVSIPLRLSFLFILFRKPTTQLCKMFQSGKPPIAQNRIPKVKDLHESLGFGPSFNRPVTDLQDSTHHFRKEYLASDGTPGRDITDWKTTKTQNELLRMTRTFLEDEHYGLKYWSSKESASSRRIPEYPKDSKKITELLKQLFWRQNMHSAHNAKHPDRGRQVRESVESDVTLINTSATHPRFVDLSDQDSRSFPHNRPTTSPQTETFNHGLRSPPYENTEDVLRHGNSFTSTHMKWDISSSTERNASASRPKQPAPLGGTTRYIALPELDEDAFDYHDSDSETGQHAGTANKDIENSIADLEHDHIDDERMKAPRPRGAAPEARMVAPPVEPTTIRTPAHPAQKTPPSKSKASIESKEAKRKNADDDDAEYMPSKKLKTQNVTSYIAITKPSRRTKNTEHDSSKSSASVSGENSTAGPSSITSGFRNTSPVVIPETTDNTAGSVRTPPTHRRSSTVGQGPSATGTKISTPQKTPTLIDKLRAQKRIEKESSSTPAVQQPDEVSVRDPQEPLLQTSGPSYQAEEGQNHQTPNTGAAALVQVAEARADNGQVSFDNTAQATLGIAQEAPALHTSTPGIEIRYSIIASRAPRLVKRNWAIQSLSGMTIHTLFEEVAKAASKTNVRRIDFRLNLSQADSEYIIRRDDAKTFEAMKDDFADDVMNDWQENGNTKFSIWLEPDPVKKGPEVRAAGSVVESNGKDRPRIAI</sequence>
<accession>A0ABR4BIT8</accession>
<feature type="region of interest" description="Disordered" evidence="1">
    <location>
        <begin position="707"/>
        <end position="728"/>
    </location>
</feature>
<dbReference type="Proteomes" id="UP001590951">
    <property type="component" value="Unassembled WGS sequence"/>
</dbReference>
<dbReference type="EMBL" id="JBHFEH010000005">
    <property type="protein sequence ID" value="KAL2057317.1"/>
    <property type="molecule type" value="Genomic_DNA"/>
</dbReference>
<feature type="compositionally biased region" description="Polar residues" evidence="1">
    <location>
        <begin position="428"/>
        <end position="467"/>
    </location>
</feature>
<protein>
    <submittedName>
        <fullName evidence="2">Uncharacterized protein</fullName>
    </submittedName>
</protein>
<feature type="compositionally biased region" description="Basic and acidic residues" evidence="1">
    <location>
        <begin position="719"/>
        <end position="728"/>
    </location>
</feature>
<reference evidence="2 3" key="1">
    <citation type="submission" date="2024-09" db="EMBL/GenBank/DDBJ databases">
        <title>Rethinking Asexuality: The Enigmatic Case of Functional Sexual Genes in Lepraria (Stereocaulaceae).</title>
        <authorList>
            <person name="Doellman M."/>
            <person name="Sun Y."/>
            <person name="Barcenas-Pena A."/>
            <person name="Lumbsch H.T."/>
            <person name="Grewe F."/>
        </authorList>
    </citation>
    <scope>NUCLEOTIDE SEQUENCE [LARGE SCALE GENOMIC DNA]</scope>
    <source>
        <strain evidence="2 3">Grewe 0041</strain>
    </source>
</reference>
<comment type="caution">
    <text evidence="2">The sequence shown here is derived from an EMBL/GenBank/DDBJ whole genome shotgun (WGS) entry which is preliminary data.</text>
</comment>
<proteinExistence type="predicted"/>